<evidence type="ECO:0000313" key="2">
    <source>
        <dbReference type="EMBL" id="MBY05479.1"/>
    </source>
</evidence>
<proteinExistence type="predicted"/>
<sequence length="181" mass="19101">MACKFAVVALCLFVVGNVDAAANDAWSVLSGGQEFFLVSRSYVRPPGTNECAYMKEGSVDADKHELTTKMGYRDGSTKEFVGPATYTITAKADASGAYNEIVVKRDQAPAGITYNLVYSDGDGCNILKVKGGVLDGKCELWAPPEKVADAQGASCSQQFQSNCGAALETPYKSGCTIPQTA</sequence>
<dbReference type="InterPro" id="IPR002970">
    <property type="entry name" value="Tick_his-bd"/>
</dbReference>
<dbReference type="SUPFAM" id="SSF50814">
    <property type="entry name" value="Lipocalins"/>
    <property type="match status" value="1"/>
</dbReference>
<dbReference type="GO" id="GO:0043176">
    <property type="term" value="F:amine binding"/>
    <property type="evidence" value="ECO:0007669"/>
    <property type="project" value="InterPro"/>
</dbReference>
<organism evidence="2">
    <name type="scientific">Ornithodoros turicata</name>
    <dbReference type="NCBI Taxonomy" id="34597"/>
    <lineage>
        <taxon>Eukaryota</taxon>
        <taxon>Metazoa</taxon>
        <taxon>Ecdysozoa</taxon>
        <taxon>Arthropoda</taxon>
        <taxon>Chelicerata</taxon>
        <taxon>Arachnida</taxon>
        <taxon>Acari</taxon>
        <taxon>Parasitiformes</taxon>
        <taxon>Ixodida</taxon>
        <taxon>Ixodoidea</taxon>
        <taxon>Argasidae</taxon>
        <taxon>Ornithodorinae</taxon>
        <taxon>Ornithodoros</taxon>
    </lineage>
</organism>
<dbReference type="InterPro" id="IPR012674">
    <property type="entry name" value="Calycin"/>
</dbReference>
<accession>A0A2R5L7M2</accession>
<feature type="chain" id="PRO_5015348438" evidence="1">
    <location>
        <begin position="21"/>
        <end position="181"/>
    </location>
</feature>
<dbReference type="AlphaFoldDB" id="A0A2R5L7M2"/>
<keyword evidence="1" id="KW-0732">Signal</keyword>
<evidence type="ECO:0000256" key="1">
    <source>
        <dbReference type="SAM" id="SignalP"/>
    </source>
</evidence>
<feature type="signal peptide" evidence="1">
    <location>
        <begin position="1"/>
        <end position="20"/>
    </location>
</feature>
<dbReference type="EMBL" id="GGLE01001353">
    <property type="protein sequence ID" value="MBY05479.1"/>
    <property type="molecule type" value="Transcribed_RNA"/>
</dbReference>
<reference evidence="2" key="1">
    <citation type="submission" date="2018-03" db="EMBL/GenBank/DDBJ databases">
        <title>The relapsing fever spirochete Borrelia turicatae persists in the highly oxidative environment of its soft-bodied tick vector.</title>
        <authorList>
            <person name="Bourret T.J."/>
            <person name="Boyle W.K."/>
            <person name="Valenzuela J.G."/>
            <person name="Oliveira F."/>
            <person name="Lopez J.E."/>
        </authorList>
    </citation>
    <scope>NUCLEOTIDE SEQUENCE</scope>
    <source>
        <strain evidence="2">Kansas strain/isolate</strain>
        <tissue evidence="2">Salivary glands</tissue>
    </source>
</reference>
<name>A0A2R5L7M2_9ACAR</name>
<protein>
    <submittedName>
        <fullName evidence="2">Putative salivary lipocalin</fullName>
    </submittedName>
</protein>
<dbReference type="GO" id="GO:0030682">
    <property type="term" value="P:symbiont-mediated perturbation of host defenses"/>
    <property type="evidence" value="ECO:0007669"/>
    <property type="project" value="InterPro"/>
</dbReference>
<dbReference type="Gene3D" id="2.40.128.20">
    <property type="match status" value="1"/>
</dbReference>
<dbReference type="Pfam" id="PF02098">
    <property type="entry name" value="His_binding"/>
    <property type="match status" value="1"/>
</dbReference>